<dbReference type="RefSeq" id="WP_380691483.1">
    <property type="nucleotide sequence ID" value="NZ_JBHRSS010000009.1"/>
</dbReference>
<name>A0ABV7EVH3_9GAMM</name>
<evidence type="ECO:0000256" key="3">
    <source>
        <dbReference type="SAM" id="SignalP"/>
    </source>
</evidence>
<dbReference type="Pfam" id="PF00497">
    <property type="entry name" value="SBP_bac_3"/>
    <property type="match status" value="1"/>
</dbReference>
<accession>A0ABV7EVH3</accession>
<evidence type="ECO:0000256" key="1">
    <source>
        <dbReference type="ARBA" id="ARBA00010333"/>
    </source>
</evidence>
<organism evidence="5 6">
    <name type="scientific">Salinisphaera aquimarina</name>
    <dbReference type="NCBI Taxonomy" id="2094031"/>
    <lineage>
        <taxon>Bacteria</taxon>
        <taxon>Pseudomonadati</taxon>
        <taxon>Pseudomonadota</taxon>
        <taxon>Gammaproteobacteria</taxon>
        <taxon>Salinisphaerales</taxon>
        <taxon>Salinisphaeraceae</taxon>
        <taxon>Salinisphaera</taxon>
    </lineage>
</organism>
<evidence type="ECO:0000313" key="5">
    <source>
        <dbReference type="EMBL" id="MFC3105929.1"/>
    </source>
</evidence>
<feature type="signal peptide" evidence="3">
    <location>
        <begin position="1"/>
        <end position="27"/>
    </location>
</feature>
<evidence type="ECO:0000313" key="6">
    <source>
        <dbReference type="Proteomes" id="UP001595462"/>
    </source>
</evidence>
<sequence>MNMKHHTWSLAGLLALAALTFSVAASAATLQQIKDSGSIRIATANEIPYGYMEGDTAVGLGPSVAKKVLAEMGIDKIAWTVVPFGSLIPSLKADRVDMVAASQAIQPQRCSQVDYSTPNTTYGEGIMVKKGNPKNIHGYDAFVKDSSMKLGIVSGANQLGFAQKMGLKSNQIVSLRANADAASAVATGRIDGYAGTQLTVAMLAKKSSRVEQALPFDDPVIDGEAQRSWGGFTFAKDNTELRDAFNAKLKAFQKTDDWKNILMKYGLDKGSIDKVSAKSTEELCSAS</sequence>
<dbReference type="InterPro" id="IPR001638">
    <property type="entry name" value="Solute-binding_3/MltF_N"/>
</dbReference>
<comment type="caution">
    <text evidence="5">The sequence shown here is derived from an EMBL/GenBank/DDBJ whole genome shotgun (WGS) entry which is preliminary data.</text>
</comment>
<dbReference type="SMART" id="SM00062">
    <property type="entry name" value="PBPb"/>
    <property type="match status" value="1"/>
</dbReference>
<keyword evidence="2 3" id="KW-0732">Signal</keyword>
<dbReference type="PANTHER" id="PTHR35936:SF17">
    <property type="entry name" value="ARGININE-BINDING EXTRACELLULAR PROTEIN ARTP"/>
    <property type="match status" value="1"/>
</dbReference>
<protein>
    <submittedName>
        <fullName evidence="5">Ectoine/hydroxyectoine ABC transporter substrate-binding protein EhuB</fullName>
    </submittedName>
</protein>
<dbReference type="Gene3D" id="3.40.190.10">
    <property type="entry name" value="Periplasmic binding protein-like II"/>
    <property type="match status" value="2"/>
</dbReference>
<dbReference type="SUPFAM" id="SSF53850">
    <property type="entry name" value="Periplasmic binding protein-like II"/>
    <property type="match status" value="1"/>
</dbReference>
<reference evidence="6" key="1">
    <citation type="journal article" date="2019" name="Int. J. Syst. Evol. Microbiol.">
        <title>The Global Catalogue of Microorganisms (GCM) 10K type strain sequencing project: providing services to taxonomists for standard genome sequencing and annotation.</title>
        <authorList>
            <consortium name="The Broad Institute Genomics Platform"/>
            <consortium name="The Broad Institute Genome Sequencing Center for Infectious Disease"/>
            <person name="Wu L."/>
            <person name="Ma J."/>
        </authorList>
    </citation>
    <scope>NUCLEOTIDE SEQUENCE [LARGE SCALE GENOMIC DNA]</scope>
    <source>
        <strain evidence="6">KCTC 52640</strain>
    </source>
</reference>
<dbReference type="PANTHER" id="PTHR35936">
    <property type="entry name" value="MEMBRANE-BOUND LYTIC MUREIN TRANSGLYCOSYLASE F"/>
    <property type="match status" value="1"/>
</dbReference>
<gene>
    <name evidence="5" type="primary">ehuB</name>
    <name evidence="5" type="ORF">ACFOSU_18835</name>
</gene>
<dbReference type="EMBL" id="JBHRSS010000009">
    <property type="protein sequence ID" value="MFC3105929.1"/>
    <property type="molecule type" value="Genomic_DNA"/>
</dbReference>
<dbReference type="NCBIfam" id="TIGR02995">
    <property type="entry name" value="ectoine_ehuB"/>
    <property type="match status" value="1"/>
</dbReference>
<keyword evidence="6" id="KW-1185">Reference proteome</keyword>
<evidence type="ECO:0000256" key="2">
    <source>
        <dbReference type="ARBA" id="ARBA00022729"/>
    </source>
</evidence>
<dbReference type="InterPro" id="IPR014337">
    <property type="entry name" value="Ectoine_EhuB"/>
</dbReference>
<evidence type="ECO:0000259" key="4">
    <source>
        <dbReference type="SMART" id="SM00062"/>
    </source>
</evidence>
<dbReference type="Proteomes" id="UP001595462">
    <property type="component" value="Unassembled WGS sequence"/>
</dbReference>
<feature type="domain" description="Solute-binding protein family 3/N-terminal" evidence="4">
    <location>
        <begin position="38"/>
        <end position="269"/>
    </location>
</feature>
<proteinExistence type="inferred from homology"/>
<comment type="similarity">
    <text evidence="1">Belongs to the bacterial solute-binding protein 3 family.</text>
</comment>
<feature type="chain" id="PRO_5046319859" evidence="3">
    <location>
        <begin position="28"/>
        <end position="287"/>
    </location>
</feature>